<gene>
    <name evidence="3" type="ORF">GCM10022226_67560</name>
</gene>
<evidence type="ECO:0000256" key="1">
    <source>
        <dbReference type="ARBA" id="ARBA00023125"/>
    </source>
</evidence>
<dbReference type="Gene3D" id="1.10.1240.10">
    <property type="entry name" value="Methionine synthase domain"/>
    <property type="match status" value="1"/>
</dbReference>
<dbReference type="SMART" id="SM00422">
    <property type="entry name" value="HTH_MERR"/>
    <property type="match status" value="1"/>
</dbReference>
<protein>
    <submittedName>
        <fullName evidence="3">MerR family transcriptional regulator</fullName>
    </submittedName>
</protein>
<evidence type="ECO:0000259" key="2">
    <source>
        <dbReference type="PROSITE" id="PS50937"/>
    </source>
</evidence>
<dbReference type="PANTHER" id="PTHR30204:SF97">
    <property type="entry name" value="MERR FAMILY REGULATORY PROTEIN"/>
    <property type="match status" value="1"/>
</dbReference>
<dbReference type="EMBL" id="BAAAZR010000038">
    <property type="protein sequence ID" value="GAA3836199.1"/>
    <property type="molecule type" value="Genomic_DNA"/>
</dbReference>
<dbReference type="PROSITE" id="PS50937">
    <property type="entry name" value="HTH_MERR_2"/>
    <property type="match status" value="1"/>
</dbReference>
<dbReference type="SUPFAM" id="SSF46955">
    <property type="entry name" value="Putative DNA-binding domain"/>
    <property type="match status" value="1"/>
</dbReference>
<dbReference type="InterPro" id="IPR047057">
    <property type="entry name" value="MerR_fam"/>
</dbReference>
<keyword evidence="1" id="KW-0238">DNA-binding</keyword>
<dbReference type="Proteomes" id="UP001500888">
    <property type="component" value="Unassembled WGS sequence"/>
</dbReference>
<dbReference type="InterPro" id="IPR009061">
    <property type="entry name" value="DNA-bd_dom_put_sf"/>
</dbReference>
<evidence type="ECO:0000313" key="3">
    <source>
        <dbReference type="EMBL" id="GAA3836199.1"/>
    </source>
</evidence>
<reference evidence="4" key="1">
    <citation type="journal article" date="2019" name="Int. J. Syst. Evol. Microbiol.">
        <title>The Global Catalogue of Microorganisms (GCM) 10K type strain sequencing project: providing services to taxonomists for standard genome sequencing and annotation.</title>
        <authorList>
            <consortium name="The Broad Institute Genomics Platform"/>
            <consortium name="The Broad Institute Genome Sequencing Center for Infectious Disease"/>
            <person name="Wu L."/>
            <person name="Ma J."/>
        </authorList>
    </citation>
    <scope>NUCLEOTIDE SEQUENCE [LARGE SCALE GENOMIC DNA]</scope>
    <source>
        <strain evidence="4">JCM 16908</strain>
    </source>
</reference>
<dbReference type="Gene3D" id="3.40.50.280">
    <property type="entry name" value="Cobalamin-binding domain"/>
    <property type="match status" value="1"/>
</dbReference>
<proteinExistence type="predicted"/>
<name>A0ABP7J6N9_9ACTN</name>
<dbReference type="InterPro" id="IPR036594">
    <property type="entry name" value="Meth_synthase_dom"/>
</dbReference>
<dbReference type="Gene3D" id="1.10.1660.10">
    <property type="match status" value="1"/>
</dbReference>
<dbReference type="CDD" id="cd01104">
    <property type="entry name" value="HTH_MlrA-CarA"/>
    <property type="match status" value="1"/>
</dbReference>
<feature type="domain" description="HTH merR-type" evidence="2">
    <location>
        <begin position="18"/>
        <end position="87"/>
    </location>
</feature>
<accession>A0ABP7J6N9</accession>
<evidence type="ECO:0000313" key="4">
    <source>
        <dbReference type="Proteomes" id="UP001500888"/>
    </source>
</evidence>
<keyword evidence="4" id="KW-1185">Reference proteome</keyword>
<organism evidence="3 4">
    <name type="scientific">Sphaerisporangium flaviroseum</name>
    <dbReference type="NCBI Taxonomy" id="509199"/>
    <lineage>
        <taxon>Bacteria</taxon>
        <taxon>Bacillati</taxon>
        <taxon>Actinomycetota</taxon>
        <taxon>Actinomycetes</taxon>
        <taxon>Streptosporangiales</taxon>
        <taxon>Streptosporangiaceae</taxon>
        <taxon>Sphaerisporangium</taxon>
    </lineage>
</organism>
<dbReference type="InterPro" id="IPR000551">
    <property type="entry name" value="MerR-type_HTH_dom"/>
</dbReference>
<dbReference type="Pfam" id="PF13411">
    <property type="entry name" value="MerR_1"/>
    <property type="match status" value="1"/>
</dbReference>
<dbReference type="PANTHER" id="PTHR30204">
    <property type="entry name" value="REDOX-CYCLING DRUG-SENSING TRANSCRIPTIONAL ACTIVATOR SOXR"/>
    <property type="match status" value="1"/>
</dbReference>
<comment type="caution">
    <text evidence="3">The sequence shown here is derived from an EMBL/GenBank/DDBJ whole genome shotgun (WGS) entry which is preliminary data.</text>
</comment>
<sequence>MDDRTGEVIGEQADDGPSYGIGAVARRLGVPAPTLRTWNLRYGIGPSRRSPGGHRRYDAADLSRLEEMNRLIKAGLPPAEAAHAALRERVEVAEEEPALPVELRGLGPVELARPEAPVTRVPSASVLSRAALNLDGEAVVSGLCAALDTHGVIWTWERLVLPVFDAITRRQDSTRAGVEIEHLFSERLLSALSERIGRPAHPAHPRTVLLACAEDEQHSLPVYALAATLTTVHDLETRVLGPRTPYTALADAMRRLGPLVVFVWSQLGMTGDPAPLHTLPVLRPASRIIVGGPGWWSEHLPPGITRAFSLQDAVAQVRATLH</sequence>
<dbReference type="RefSeq" id="WP_344949883.1">
    <property type="nucleotide sequence ID" value="NZ_BAAAZR010000038.1"/>
</dbReference>